<dbReference type="InterPro" id="IPR017868">
    <property type="entry name" value="Filamin/ABP280_repeat-like"/>
</dbReference>
<sequence length="1400" mass="150430">MKLLTFKKGIYLFCLTFILALSVHGQQIGVLGNGTYISDNDVTPAVADFTDFNGSLTRTFSIDNIQTSGNTTLTITSITLSDPVAFTITSPLGDNTITKGQTPEPFTITFNDPGGGTYTSTVTIASSNASNDGADNVWIYTIQAVGTTPTPEINITGNSNTIIDGDTTPSTTDDTDFGNVITLGGTQANTFTIENSGTGALNLTGASPYVSITGANAADFTLTTIPSSSIASSGNTTFQITFDPSADGLRTASVSIANDDSDENPYNFNIQGTGYTPAPEIDIQGNGTTITDGDITPNFLDDTDFGNVDIAGGTNPNTFTISNTGTLALNLTGVSPYVVIGGTHAADFTITTIPSNTIAAGSSTTFVITFNPSALGLRTANVTILNNDSDEAVYNFNIQGTGYVPPPCGSSVVHTANFESGLDGWTSGGVDASRVNDATWSYQGSWSLRVRDDDATGSASSFDSPAFDLSNYEKVDFKFFFAPDSVEDTEEFMVEYSDDNGATWTTVQIFEGGTVSTKNADFETTTSAIFYSKIVTLKSTDYAFPSSAISRFRLRCNASADDDEVFIDEITITGTDYCVPSEGPGGVTTNLDLWLKADMLDGVSEGTDGTDVTQWFDNGKGNHANTMVPELAPVYRNNTSKSINFNPVIEFENDNTTANRDMTYIINDGSRDELTGTGGFNNTDIFVVIVPDPTITTSMIPLDTFTSSDPTVSNIQAEDVTGFGYGAYTGRFSGEYFTYCLGTTSGGAGGPGYGRADTTGSNDYNQISIINIRENASSTDMNMYLNGNTIGNISNDLPDFSSVNNTKFWLGRSQYWNGSFDGRIAEVITYSATNNDGDATQARNRIQSYLAIKYGITLGVNGTAQDYVNSDGTVIWDQSADAAAYNYDIAGIGRDDASELNQKQSSSVNDATDGTGLTEGILTVGLTDIYDTNKENKDLNATTFGNKQFLVWGNDGTDLNLAATTVTVNMSAGITPALTTNVSFTAMQRTWKFVETGGDIPEVKISIPQNAIRNITPPGSYYMFISSTGIFDPTADYRVMTPDGSGNLETTYDFDGTKYVTFGYAPQIITERSVYFDGTVDYIDIEDRLDINPSSFTISAWIKRDATDTGTKSILSKRSTSFSQGGFDFRILDNNRIQTYWKNGSNQILSTTTSIPDDEWHHVAAIYDGTTTTLYIDGVEDNSGAKTPPQLNDESFFIGAAGKNTPTQYFRGNIDEVRVWDVALSQDQLRFVMNQEIEDNSGQAMGKVLPSTITKHDIDAIPWSDLVGYYPMSVYTYTNTDDESGNGRQGALRNLDTVDRQTAPLPYESTQNGDWDTDTTWTNGDVNVLPGTASIVNNTITVDWNIVRTSHDITMDNSSLPAGNNDVRTVLGLYVDANELTIDGDNSTDTGNGINVTHYL</sequence>
<keyword evidence="6" id="KW-0732">Signal</keyword>
<evidence type="ECO:0000256" key="10">
    <source>
        <dbReference type="ARBA" id="ARBA00023273"/>
    </source>
</evidence>
<keyword evidence="8" id="KW-0969">Cilium</keyword>
<dbReference type="InterPro" id="IPR058515">
    <property type="entry name" value="DUF8202"/>
</dbReference>
<reference evidence="14" key="1">
    <citation type="submission" date="2023-07" db="EMBL/GenBank/DDBJ databases">
        <authorList>
            <person name="Yue Y."/>
        </authorList>
    </citation>
    <scope>NUCLEOTIDE SEQUENCE [LARGE SCALE GENOMIC DNA]</scope>
    <source>
        <strain evidence="14">2Y89</strain>
    </source>
</reference>
<dbReference type="EMBL" id="JAIUJS010000015">
    <property type="protein sequence ID" value="MCA0154509.1"/>
    <property type="molecule type" value="Genomic_DNA"/>
</dbReference>
<dbReference type="SUPFAM" id="SSF49899">
    <property type="entry name" value="Concanavalin A-like lectins/glucanases"/>
    <property type="match status" value="1"/>
</dbReference>
<evidence type="ECO:0000256" key="3">
    <source>
        <dbReference type="ARBA" id="ARBA00004496"/>
    </source>
</evidence>
<feature type="region of interest" description="Disordered" evidence="11">
    <location>
        <begin position="156"/>
        <end position="175"/>
    </location>
</feature>
<dbReference type="Gene3D" id="2.60.40.10">
    <property type="entry name" value="Immunoglobulins"/>
    <property type="match status" value="2"/>
</dbReference>
<dbReference type="Pfam" id="PF13385">
    <property type="entry name" value="Laminin_G_3"/>
    <property type="match status" value="1"/>
</dbReference>
<evidence type="ECO:0000313" key="13">
    <source>
        <dbReference type="EMBL" id="MCA0154509.1"/>
    </source>
</evidence>
<dbReference type="InterPro" id="IPR013320">
    <property type="entry name" value="ConA-like_dom_sf"/>
</dbReference>
<evidence type="ECO:0000313" key="14">
    <source>
        <dbReference type="Proteomes" id="UP001198402"/>
    </source>
</evidence>
<dbReference type="PROSITE" id="PS50194">
    <property type="entry name" value="FILAMIN_REPEAT"/>
    <property type="match status" value="1"/>
</dbReference>
<dbReference type="PANTHER" id="PTHR19277">
    <property type="entry name" value="PENTRAXIN"/>
    <property type="match status" value="1"/>
</dbReference>
<feature type="non-terminal residue" evidence="13">
    <location>
        <position position="1400"/>
    </location>
</feature>
<dbReference type="NCBIfam" id="NF012200">
    <property type="entry name" value="choice_anch_D"/>
    <property type="match status" value="2"/>
</dbReference>
<keyword evidence="7" id="KW-0106">Calcium</keyword>
<dbReference type="Proteomes" id="UP001198402">
    <property type="component" value="Unassembled WGS sequence"/>
</dbReference>
<evidence type="ECO:0000256" key="1">
    <source>
        <dbReference type="ARBA" id="ARBA00001913"/>
    </source>
</evidence>
<comment type="caution">
    <text evidence="13">The sequence shown here is derived from an EMBL/GenBank/DDBJ whole genome shotgun (WGS) entry which is preliminary data.</text>
</comment>
<dbReference type="Pfam" id="PF26628">
    <property type="entry name" value="DUF8202"/>
    <property type="match status" value="1"/>
</dbReference>
<evidence type="ECO:0000256" key="5">
    <source>
        <dbReference type="ARBA" id="ARBA00022723"/>
    </source>
</evidence>
<evidence type="ECO:0000259" key="12">
    <source>
        <dbReference type="SMART" id="SM00560"/>
    </source>
</evidence>
<dbReference type="SMART" id="SM00560">
    <property type="entry name" value="LamGL"/>
    <property type="match status" value="1"/>
</dbReference>
<dbReference type="InterPro" id="IPR053879">
    <property type="entry name" value="HYDIN_VesB_CFA65-like_Ig"/>
</dbReference>
<gene>
    <name evidence="13" type="ORF">LBV24_14885</name>
</gene>
<dbReference type="InterPro" id="IPR013783">
    <property type="entry name" value="Ig-like_fold"/>
</dbReference>
<dbReference type="InterPro" id="IPR006558">
    <property type="entry name" value="LamG-like"/>
</dbReference>
<dbReference type="Gene3D" id="2.60.120.260">
    <property type="entry name" value="Galactose-binding domain-like"/>
    <property type="match status" value="1"/>
</dbReference>
<feature type="domain" description="LamG-like jellyroll fold" evidence="12">
    <location>
        <begin position="1094"/>
        <end position="1227"/>
    </location>
</feature>
<evidence type="ECO:0000256" key="11">
    <source>
        <dbReference type="SAM" id="MobiDB-lite"/>
    </source>
</evidence>
<evidence type="ECO:0000256" key="4">
    <source>
        <dbReference type="ARBA" id="ARBA00022490"/>
    </source>
</evidence>
<dbReference type="PANTHER" id="PTHR19277:SF125">
    <property type="entry name" value="B6"/>
    <property type="match status" value="1"/>
</dbReference>
<comment type="subcellular location">
    <subcellularLocation>
        <location evidence="2">Cell projection</location>
        <location evidence="2">Cilium</location>
    </subcellularLocation>
    <subcellularLocation>
        <location evidence="3">Cytoplasm</location>
    </subcellularLocation>
</comment>
<proteinExistence type="predicted"/>
<dbReference type="CDD" id="cd00110">
    <property type="entry name" value="LamG"/>
    <property type="match status" value="1"/>
</dbReference>
<keyword evidence="14" id="KW-1185">Reference proteome</keyword>
<dbReference type="Gene3D" id="2.60.120.200">
    <property type="match status" value="1"/>
</dbReference>
<evidence type="ECO:0000256" key="6">
    <source>
        <dbReference type="ARBA" id="ARBA00022729"/>
    </source>
</evidence>
<keyword evidence="4" id="KW-0963">Cytoplasm</keyword>
<keyword evidence="9" id="KW-1015">Disulfide bond</keyword>
<keyword evidence="5" id="KW-0479">Metal-binding</keyword>
<accession>A0ABS7Y3J4</accession>
<comment type="cofactor">
    <cofactor evidence="1">
        <name>Ca(2+)</name>
        <dbReference type="ChEBI" id="CHEBI:29108"/>
    </cofactor>
</comment>
<name>A0ABS7Y3J4_9FLAO</name>
<evidence type="ECO:0000256" key="7">
    <source>
        <dbReference type="ARBA" id="ARBA00022837"/>
    </source>
</evidence>
<dbReference type="InterPro" id="IPR051360">
    <property type="entry name" value="Neuronal_Pentraxin_Related"/>
</dbReference>
<keyword evidence="10" id="KW-0966">Cell projection</keyword>
<dbReference type="RefSeq" id="WP_224479454.1">
    <property type="nucleotide sequence ID" value="NZ_JAIUJS010000015.1"/>
</dbReference>
<dbReference type="InterPro" id="IPR001791">
    <property type="entry name" value="Laminin_G"/>
</dbReference>
<dbReference type="Pfam" id="PF22544">
    <property type="entry name" value="HYDIN_VesB_CFA65-like_Ig"/>
    <property type="match status" value="1"/>
</dbReference>
<evidence type="ECO:0000256" key="2">
    <source>
        <dbReference type="ARBA" id="ARBA00004138"/>
    </source>
</evidence>
<organism evidence="13 14">
    <name type="scientific">Winogradskyella vincentii</name>
    <dbReference type="NCBI Taxonomy" id="2877122"/>
    <lineage>
        <taxon>Bacteria</taxon>
        <taxon>Pseudomonadati</taxon>
        <taxon>Bacteroidota</taxon>
        <taxon>Flavobacteriia</taxon>
        <taxon>Flavobacteriales</taxon>
        <taxon>Flavobacteriaceae</taxon>
        <taxon>Winogradskyella</taxon>
    </lineage>
</organism>
<evidence type="ECO:0000256" key="9">
    <source>
        <dbReference type="ARBA" id="ARBA00023157"/>
    </source>
</evidence>
<evidence type="ECO:0000256" key="8">
    <source>
        <dbReference type="ARBA" id="ARBA00023069"/>
    </source>
</evidence>
<protein>
    <submittedName>
        <fullName evidence="13">Choice-of-anchor D domain-containing protein</fullName>
    </submittedName>
</protein>